<feature type="transmembrane region" description="Helical" evidence="1">
    <location>
        <begin position="175"/>
        <end position="197"/>
    </location>
</feature>
<sequence>MADPPVYHDPQFPPPFEPRPKIVAAVVWTQCLTAVLLALTAVSFLVVKETVRGEAERLMHHDITGEFDFASSEIDFVVQGAFTTMAGFYVLLAACYALLAGFNSRGAPTARFLTLIMSWTAVGCCMPASLFTRLNRDFFAHRSLVPQDSGGFDLSNEANEWVVAATPQWVNVLDWVTVLLMVGGAFALVSILSLPAAKHYFRDR</sequence>
<feature type="transmembrane region" description="Helical" evidence="1">
    <location>
        <begin position="112"/>
        <end position="131"/>
    </location>
</feature>
<gene>
    <name evidence="2" type="ORF">J5V16_03945</name>
</gene>
<feature type="transmembrane region" description="Helical" evidence="1">
    <location>
        <begin position="22"/>
        <end position="47"/>
    </location>
</feature>
<keyword evidence="1" id="KW-1133">Transmembrane helix</keyword>
<dbReference type="EMBL" id="JAGFNP010000002">
    <property type="protein sequence ID" value="MBO3731961.1"/>
    <property type="molecule type" value="Genomic_DNA"/>
</dbReference>
<proteinExistence type="predicted"/>
<name>A0ABS3TZM1_9ACTN</name>
<evidence type="ECO:0000256" key="1">
    <source>
        <dbReference type="SAM" id="Phobius"/>
    </source>
</evidence>
<comment type="caution">
    <text evidence="2">The sequence shown here is derived from an EMBL/GenBank/DDBJ whole genome shotgun (WGS) entry which is preliminary data.</text>
</comment>
<keyword evidence="3" id="KW-1185">Reference proteome</keyword>
<organism evidence="2 3">
    <name type="scientific">Glycomyces niveus</name>
    <dbReference type="NCBI Taxonomy" id="2820287"/>
    <lineage>
        <taxon>Bacteria</taxon>
        <taxon>Bacillati</taxon>
        <taxon>Actinomycetota</taxon>
        <taxon>Actinomycetes</taxon>
        <taxon>Glycomycetales</taxon>
        <taxon>Glycomycetaceae</taxon>
        <taxon>Glycomyces</taxon>
    </lineage>
</organism>
<evidence type="ECO:0008006" key="4">
    <source>
        <dbReference type="Google" id="ProtNLM"/>
    </source>
</evidence>
<dbReference type="RefSeq" id="WP_208494709.1">
    <property type="nucleotide sequence ID" value="NZ_JAGFNP010000002.1"/>
</dbReference>
<evidence type="ECO:0000313" key="3">
    <source>
        <dbReference type="Proteomes" id="UP000681341"/>
    </source>
</evidence>
<reference evidence="2 3" key="1">
    <citation type="submission" date="2021-03" db="EMBL/GenBank/DDBJ databases">
        <title>Glycomyces sp. nov., a novel actinomycete isolated from soil.</title>
        <authorList>
            <person name="Yang X."/>
            <person name="Xu X."/>
        </authorList>
    </citation>
    <scope>NUCLEOTIDE SEQUENCE [LARGE SCALE GENOMIC DNA]</scope>
    <source>
        <strain evidence="2 3">NEAU-S30</strain>
    </source>
</reference>
<evidence type="ECO:0000313" key="2">
    <source>
        <dbReference type="EMBL" id="MBO3731961.1"/>
    </source>
</evidence>
<feature type="transmembrane region" description="Helical" evidence="1">
    <location>
        <begin position="76"/>
        <end position="100"/>
    </location>
</feature>
<dbReference type="Proteomes" id="UP000681341">
    <property type="component" value="Unassembled WGS sequence"/>
</dbReference>
<keyword evidence="1" id="KW-0812">Transmembrane</keyword>
<accession>A0ABS3TZM1</accession>
<keyword evidence="1" id="KW-0472">Membrane</keyword>
<protein>
    <recommendedName>
        <fullName evidence="4">DUF1772 domain-containing protein</fullName>
    </recommendedName>
</protein>